<feature type="transmembrane region" description="Helical" evidence="1">
    <location>
        <begin position="143"/>
        <end position="164"/>
    </location>
</feature>
<keyword evidence="1" id="KW-1133">Transmembrane helix</keyword>
<protein>
    <submittedName>
        <fullName evidence="2">Uncharacterized protein</fullName>
    </submittedName>
</protein>
<reference evidence="2" key="1">
    <citation type="submission" date="2023-06" db="EMBL/GenBank/DDBJ databases">
        <title>Sysu t00192.</title>
        <authorList>
            <person name="Gao L."/>
            <person name="Fang B.-Z."/>
            <person name="Li W.-J."/>
        </authorList>
    </citation>
    <scope>NUCLEOTIDE SEQUENCE</scope>
    <source>
        <strain evidence="2">SYSU T00192</strain>
    </source>
</reference>
<proteinExistence type="predicted"/>
<gene>
    <name evidence="2" type="ORF">QQX09_13385</name>
</gene>
<sequence length="283" mass="28966">MTTIPRTPLAMSVPLAVLAAIASGAGALAPDLYAGDRESFAVQAAAQDWVTLLVAVPALLALALAARRGSRAAWLAWHGAVLYLAYTYAVACFMVQFNPLFLVYTSTFGLAFLTLATSLATAIRDTPADAFGPRWSRRTTAGVLWAVAAVFALLWLSDIAPALLAGATPDTLAESGTPTNGVEVLDLSIMLPTLALTGAWLLRRRVRGYVLATAALTFTALLGLALVAMVIGLVSAGLAESAAPAIVFGLLAAGAGVLAVLGARATSDSGLESVRTSEIAVAA</sequence>
<comment type="caution">
    <text evidence="2">The sequence shown here is derived from an EMBL/GenBank/DDBJ whole genome shotgun (WGS) entry which is preliminary data.</text>
</comment>
<keyword evidence="1" id="KW-0812">Transmembrane</keyword>
<evidence type="ECO:0000313" key="3">
    <source>
        <dbReference type="Proteomes" id="UP001172728"/>
    </source>
</evidence>
<feature type="transmembrane region" description="Helical" evidence="1">
    <location>
        <begin position="102"/>
        <end position="123"/>
    </location>
</feature>
<feature type="transmembrane region" description="Helical" evidence="1">
    <location>
        <begin position="9"/>
        <end position="29"/>
    </location>
</feature>
<name>A0ABT8GCI4_9MICO</name>
<keyword evidence="3" id="KW-1185">Reference proteome</keyword>
<feature type="transmembrane region" description="Helical" evidence="1">
    <location>
        <begin position="73"/>
        <end position="96"/>
    </location>
</feature>
<dbReference type="EMBL" id="JAUHPW010000012">
    <property type="protein sequence ID" value="MDN4476846.1"/>
    <property type="molecule type" value="Genomic_DNA"/>
</dbReference>
<feature type="transmembrane region" description="Helical" evidence="1">
    <location>
        <begin position="209"/>
        <end position="236"/>
    </location>
</feature>
<keyword evidence="1" id="KW-0472">Membrane</keyword>
<feature type="transmembrane region" description="Helical" evidence="1">
    <location>
        <begin position="242"/>
        <end position="263"/>
    </location>
</feature>
<dbReference type="RefSeq" id="WP_301135630.1">
    <property type="nucleotide sequence ID" value="NZ_JAUHPW010000012.1"/>
</dbReference>
<dbReference type="Proteomes" id="UP001172728">
    <property type="component" value="Unassembled WGS sequence"/>
</dbReference>
<evidence type="ECO:0000313" key="2">
    <source>
        <dbReference type="EMBL" id="MDN4476846.1"/>
    </source>
</evidence>
<accession>A0ABT8GCI4</accession>
<organism evidence="2 3">
    <name type="scientific">Demequina litoralis</name>
    <dbReference type="NCBI Taxonomy" id="3051660"/>
    <lineage>
        <taxon>Bacteria</taxon>
        <taxon>Bacillati</taxon>
        <taxon>Actinomycetota</taxon>
        <taxon>Actinomycetes</taxon>
        <taxon>Micrococcales</taxon>
        <taxon>Demequinaceae</taxon>
        <taxon>Demequina</taxon>
    </lineage>
</organism>
<feature type="transmembrane region" description="Helical" evidence="1">
    <location>
        <begin position="49"/>
        <end position="66"/>
    </location>
</feature>
<feature type="transmembrane region" description="Helical" evidence="1">
    <location>
        <begin position="184"/>
        <end position="202"/>
    </location>
</feature>
<evidence type="ECO:0000256" key="1">
    <source>
        <dbReference type="SAM" id="Phobius"/>
    </source>
</evidence>